<accession>A0A9D1IJ80</accession>
<organism evidence="4 5">
    <name type="scientific">Candidatus Aphodousia faecigallinarum</name>
    <dbReference type="NCBI Taxonomy" id="2840677"/>
    <lineage>
        <taxon>Bacteria</taxon>
        <taxon>Pseudomonadati</taxon>
        <taxon>Pseudomonadota</taxon>
        <taxon>Betaproteobacteria</taxon>
        <taxon>Burkholderiales</taxon>
        <taxon>Sutterellaceae</taxon>
        <taxon>Sutterellaceae incertae sedis</taxon>
        <taxon>Candidatus Aphodousia</taxon>
    </lineage>
</organism>
<dbReference type="AlphaFoldDB" id="A0A9D1IJ80"/>
<dbReference type="InterPro" id="IPR010131">
    <property type="entry name" value="MdtP/NodT-like"/>
</dbReference>
<dbReference type="Pfam" id="PF02321">
    <property type="entry name" value="OEP"/>
    <property type="match status" value="2"/>
</dbReference>
<keyword evidence="2" id="KW-0449">Lipoprotein</keyword>
<feature type="signal peptide" evidence="2">
    <location>
        <begin position="1"/>
        <end position="23"/>
    </location>
</feature>
<name>A0A9D1IJ80_9BURK</name>
<dbReference type="PROSITE" id="PS51257">
    <property type="entry name" value="PROKAR_LIPOPROTEIN"/>
    <property type="match status" value="1"/>
</dbReference>
<dbReference type="EMBL" id="DVMY01000103">
    <property type="protein sequence ID" value="HIU37950.1"/>
    <property type="molecule type" value="Genomic_DNA"/>
</dbReference>
<dbReference type="Gene3D" id="2.20.200.10">
    <property type="entry name" value="Outer membrane efflux proteins (OEP)"/>
    <property type="match status" value="1"/>
</dbReference>
<feature type="region of interest" description="Disordered" evidence="3">
    <location>
        <begin position="108"/>
        <end position="128"/>
    </location>
</feature>
<keyword evidence="2" id="KW-0472">Membrane</keyword>
<dbReference type="SUPFAM" id="SSF56954">
    <property type="entry name" value="Outer membrane efflux proteins (OEP)"/>
    <property type="match status" value="1"/>
</dbReference>
<dbReference type="PANTHER" id="PTHR30203:SF31">
    <property type="entry name" value="RND EFFLUX SYSTEM, OUTER MEMBRANE LIPOPROTEIN, NODT"/>
    <property type="match status" value="1"/>
</dbReference>
<keyword evidence="2" id="KW-0812">Transmembrane</keyword>
<keyword evidence="2" id="KW-1134">Transmembrane beta strand</keyword>
<comment type="caution">
    <text evidence="4">The sequence shown here is derived from an EMBL/GenBank/DDBJ whole genome shotgun (WGS) entry which is preliminary data.</text>
</comment>
<feature type="chain" id="PRO_5039759383" evidence="2">
    <location>
        <begin position="24"/>
        <end position="471"/>
    </location>
</feature>
<dbReference type="PANTHER" id="PTHR30203">
    <property type="entry name" value="OUTER MEMBRANE CATION EFFLUX PROTEIN"/>
    <property type="match status" value="1"/>
</dbReference>
<keyword evidence="2" id="KW-0732">Signal</keyword>
<dbReference type="NCBIfam" id="TIGR01845">
    <property type="entry name" value="outer_NodT"/>
    <property type="match status" value="1"/>
</dbReference>
<dbReference type="GO" id="GO:0015562">
    <property type="term" value="F:efflux transmembrane transporter activity"/>
    <property type="evidence" value="ECO:0007669"/>
    <property type="project" value="InterPro"/>
</dbReference>
<comment type="similarity">
    <text evidence="1 2">Belongs to the outer membrane factor (OMF) (TC 1.B.17) family.</text>
</comment>
<gene>
    <name evidence="4" type="ORF">IAC56_06735</name>
</gene>
<evidence type="ECO:0000313" key="5">
    <source>
        <dbReference type="Proteomes" id="UP000824083"/>
    </source>
</evidence>
<dbReference type="GO" id="GO:0005886">
    <property type="term" value="C:plasma membrane"/>
    <property type="evidence" value="ECO:0007669"/>
    <property type="project" value="UniProtKB-SubCell"/>
</dbReference>
<dbReference type="InterPro" id="IPR003423">
    <property type="entry name" value="OMP_efflux"/>
</dbReference>
<sequence>MPVKKRLVLITTIVSLITLSGCAVSPVQLTDKQSELIAETWSYGEGTPQAKSLRLSPDLWWAAWNDQSLSFLVNAALKNNTDIAQAQANLRSALATLTSATSQLFPTATLSGDGSRNRRDHSSTDSFSANASTAWSFSFGGRDVSSRRAAQASAHASELSLEDTKSAMTSEVALTYVNLRLAQIRLDIAKQSVKSYEEAKNLTQWRYQAGLVSATDYEQAKAQFENAKASIATNMHNILLYETALSRLTVLPLETIQKLPSGSIPTPPSNIAVSIPADVISLRPDILAAQETVRAAMENVRVAQADYFPTLSLSGSIGTAAATVGALGASGTGIGALVGALSMPFLNWGDVVAGTETQKANLDRAQAQYTQTLVEALEETENALSGIRSSAAKKMSLKTATESSQLAAQLALQQYSSGLEDYQTVLTTQRSWLTAQDNEASNQADWAIAHIDLYRALGGGWVPEEQKNEEK</sequence>
<evidence type="ECO:0000313" key="4">
    <source>
        <dbReference type="EMBL" id="HIU37950.1"/>
    </source>
</evidence>
<comment type="subcellular location">
    <subcellularLocation>
        <location evidence="2">Cell membrane</location>
        <topology evidence="2">Lipid-anchor</topology>
    </subcellularLocation>
</comment>
<dbReference type="Gene3D" id="1.20.1600.10">
    <property type="entry name" value="Outer membrane efflux proteins (OEP)"/>
    <property type="match status" value="1"/>
</dbReference>
<keyword evidence="2" id="KW-0564">Palmitate</keyword>
<protein>
    <submittedName>
        <fullName evidence="4">TolC family protein</fullName>
    </submittedName>
</protein>
<dbReference type="Proteomes" id="UP000824083">
    <property type="component" value="Unassembled WGS sequence"/>
</dbReference>
<proteinExistence type="inferred from homology"/>
<evidence type="ECO:0000256" key="3">
    <source>
        <dbReference type="SAM" id="MobiDB-lite"/>
    </source>
</evidence>
<evidence type="ECO:0000256" key="2">
    <source>
        <dbReference type="RuleBase" id="RU362097"/>
    </source>
</evidence>
<reference evidence="4" key="1">
    <citation type="submission" date="2020-10" db="EMBL/GenBank/DDBJ databases">
        <authorList>
            <person name="Gilroy R."/>
        </authorList>
    </citation>
    <scope>NUCLEOTIDE SEQUENCE</scope>
    <source>
        <strain evidence="4">7463</strain>
    </source>
</reference>
<evidence type="ECO:0000256" key="1">
    <source>
        <dbReference type="ARBA" id="ARBA00007613"/>
    </source>
</evidence>
<reference evidence="4" key="2">
    <citation type="journal article" date="2021" name="PeerJ">
        <title>Extensive microbial diversity within the chicken gut microbiome revealed by metagenomics and culture.</title>
        <authorList>
            <person name="Gilroy R."/>
            <person name="Ravi A."/>
            <person name="Getino M."/>
            <person name="Pursley I."/>
            <person name="Horton D.L."/>
            <person name="Alikhan N.F."/>
            <person name="Baker D."/>
            <person name="Gharbi K."/>
            <person name="Hall N."/>
            <person name="Watson M."/>
            <person name="Adriaenssens E.M."/>
            <person name="Foster-Nyarko E."/>
            <person name="Jarju S."/>
            <person name="Secka A."/>
            <person name="Antonio M."/>
            <person name="Oren A."/>
            <person name="Chaudhuri R.R."/>
            <person name="La Ragione R."/>
            <person name="Hildebrand F."/>
            <person name="Pallen M.J."/>
        </authorList>
    </citation>
    <scope>NUCLEOTIDE SEQUENCE</scope>
    <source>
        <strain evidence="4">7463</strain>
    </source>
</reference>